<sequence length="159" mass="17643">MELLIAVAILTFGLIGAYAAISLLGKGSESVISYSEMNSQSRKMLTYLGRDVRAADDISIADETKLMLTDLGGNSITYEYDSENETVSRTKNAEAMTILGNVTDCKFSYYTLRQASTSRPVEVKHVQLQARMKRPILSLTTSDDIVTARFMMRNHEVSN</sequence>
<gene>
    <name evidence="1" type="ORF">H5P30_11330</name>
</gene>
<organism evidence="1 2">
    <name type="scientific">Puniceicoccus vermicola</name>
    <dbReference type="NCBI Taxonomy" id="388746"/>
    <lineage>
        <taxon>Bacteria</taxon>
        <taxon>Pseudomonadati</taxon>
        <taxon>Verrucomicrobiota</taxon>
        <taxon>Opitutia</taxon>
        <taxon>Puniceicoccales</taxon>
        <taxon>Puniceicoccaceae</taxon>
        <taxon>Puniceicoccus</taxon>
    </lineage>
</organism>
<accession>A0A7X1AYP0</accession>
<evidence type="ECO:0000313" key="1">
    <source>
        <dbReference type="EMBL" id="MBC2602369.1"/>
    </source>
</evidence>
<reference evidence="1 2" key="1">
    <citation type="submission" date="2020-07" db="EMBL/GenBank/DDBJ databases">
        <authorList>
            <person name="Feng X."/>
        </authorList>
    </citation>
    <scope>NUCLEOTIDE SEQUENCE [LARGE SCALE GENOMIC DNA]</scope>
    <source>
        <strain evidence="1 2">JCM14086</strain>
    </source>
</reference>
<evidence type="ECO:0000313" key="2">
    <source>
        <dbReference type="Proteomes" id="UP000525652"/>
    </source>
</evidence>
<proteinExistence type="predicted"/>
<comment type="caution">
    <text evidence="1">The sequence shown here is derived from an EMBL/GenBank/DDBJ whole genome shotgun (WGS) entry which is preliminary data.</text>
</comment>
<evidence type="ECO:0008006" key="3">
    <source>
        <dbReference type="Google" id="ProtNLM"/>
    </source>
</evidence>
<name>A0A7X1AYP0_9BACT</name>
<dbReference type="Proteomes" id="UP000525652">
    <property type="component" value="Unassembled WGS sequence"/>
</dbReference>
<protein>
    <recommendedName>
        <fullName evidence="3">Prepilin-type N-terminal cleavage/methylation domain-containing protein</fullName>
    </recommendedName>
</protein>
<keyword evidence="2" id="KW-1185">Reference proteome</keyword>
<dbReference type="EMBL" id="JACHVA010000086">
    <property type="protein sequence ID" value="MBC2602369.1"/>
    <property type="molecule type" value="Genomic_DNA"/>
</dbReference>
<dbReference type="AlphaFoldDB" id="A0A7X1AYP0"/>